<dbReference type="InterPro" id="IPR007855">
    <property type="entry name" value="RDRP"/>
</dbReference>
<keyword evidence="4" id="KW-0808">Transferase</keyword>
<comment type="similarity">
    <text evidence="1">Belongs to the RdRP family.</text>
</comment>
<dbReference type="InterPro" id="IPR057596">
    <property type="entry name" value="RDRP_core"/>
</dbReference>
<keyword evidence="7" id="KW-0943">RNA-mediated gene silencing</keyword>
<evidence type="ECO:0000259" key="12">
    <source>
        <dbReference type="Pfam" id="PF24934"/>
    </source>
</evidence>
<feature type="domain" description="RDRP core" evidence="10">
    <location>
        <begin position="519"/>
        <end position="1129"/>
    </location>
</feature>
<evidence type="ECO:0000256" key="3">
    <source>
        <dbReference type="ARBA" id="ARBA00022484"/>
    </source>
</evidence>
<keyword evidence="3" id="KW-0696">RNA-directed RNA polymerase</keyword>
<evidence type="ECO:0000256" key="8">
    <source>
        <dbReference type="ARBA" id="ARBA00048744"/>
    </source>
</evidence>
<reference evidence="15" key="1">
    <citation type="journal article" date="2020" name="Ecol. Evol.">
        <title>Genome structure and content of the rice root-knot nematode (Meloidogyne graminicola).</title>
        <authorList>
            <person name="Phan N.T."/>
            <person name="Danchin E.G.J."/>
            <person name="Klopp C."/>
            <person name="Perfus-Barbeoch L."/>
            <person name="Kozlowski D.K."/>
            <person name="Koutsovoulos G.D."/>
            <person name="Lopez-Roques C."/>
            <person name="Bouchez O."/>
            <person name="Zahm M."/>
            <person name="Besnard G."/>
            <person name="Bellafiore S."/>
        </authorList>
    </citation>
    <scope>NUCLEOTIDE SEQUENCE</scope>
    <source>
        <strain evidence="15">VN-18</strain>
    </source>
</reference>
<dbReference type="OrthoDB" id="6513042at2759"/>
<dbReference type="Proteomes" id="UP000605970">
    <property type="component" value="Unassembled WGS sequence"/>
</dbReference>
<dbReference type="InterPro" id="IPR058752">
    <property type="entry name" value="RDRP_C_head"/>
</dbReference>
<evidence type="ECO:0000256" key="6">
    <source>
        <dbReference type="ARBA" id="ARBA00022884"/>
    </source>
</evidence>
<keyword evidence="6" id="KW-0694">RNA-binding</keyword>
<dbReference type="Pfam" id="PF24642">
    <property type="entry name" value="DUF7636"/>
    <property type="match status" value="1"/>
</dbReference>
<comment type="caution">
    <text evidence="15">The sequence shown here is derived from an EMBL/GenBank/DDBJ whole genome shotgun (WGS) entry which is preliminary data.</text>
</comment>
<dbReference type="GO" id="GO:0003723">
    <property type="term" value="F:RNA binding"/>
    <property type="evidence" value="ECO:0007669"/>
    <property type="project" value="UniProtKB-KW"/>
</dbReference>
<evidence type="ECO:0000259" key="11">
    <source>
        <dbReference type="Pfam" id="PF24642"/>
    </source>
</evidence>
<dbReference type="EMBL" id="JABEBT010000082">
    <property type="protein sequence ID" value="KAF7633193.1"/>
    <property type="molecule type" value="Genomic_DNA"/>
</dbReference>
<feature type="domain" description="DUF7752" evidence="12">
    <location>
        <begin position="1361"/>
        <end position="1455"/>
    </location>
</feature>
<feature type="domain" description="DUF7636" evidence="11">
    <location>
        <begin position="1509"/>
        <end position="1621"/>
    </location>
</feature>
<keyword evidence="16" id="KW-1185">Reference proteome</keyword>
<feature type="compositionally biased region" description="Low complexity" evidence="9">
    <location>
        <begin position="217"/>
        <end position="226"/>
    </location>
</feature>
<accession>A0A8S9ZIZ7</accession>
<evidence type="ECO:0000313" key="16">
    <source>
        <dbReference type="Proteomes" id="UP000605970"/>
    </source>
</evidence>
<evidence type="ECO:0000259" key="14">
    <source>
        <dbReference type="Pfam" id="PF26253"/>
    </source>
</evidence>
<dbReference type="Pfam" id="PF05183">
    <property type="entry name" value="RdRP"/>
    <property type="match status" value="1"/>
</dbReference>
<gene>
    <name evidence="15" type="ORF">Mgra_00007381</name>
</gene>
<dbReference type="InterPro" id="IPR056053">
    <property type="entry name" value="DUF7636"/>
</dbReference>
<feature type="domain" description="RDRP C-terminal head" evidence="14">
    <location>
        <begin position="1159"/>
        <end position="1297"/>
    </location>
</feature>
<comment type="catalytic activity">
    <reaction evidence="8">
        <text>RNA(n) + a ribonucleoside 5'-triphosphate = RNA(n+1) + diphosphate</text>
        <dbReference type="Rhea" id="RHEA:21248"/>
        <dbReference type="Rhea" id="RHEA-COMP:14527"/>
        <dbReference type="Rhea" id="RHEA-COMP:17342"/>
        <dbReference type="ChEBI" id="CHEBI:33019"/>
        <dbReference type="ChEBI" id="CHEBI:61557"/>
        <dbReference type="ChEBI" id="CHEBI:140395"/>
        <dbReference type="EC" id="2.7.7.48"/>
    </reaction>
</comment>
<dbReference type="GO" id="GO:0030422">
    <property type="term" value="P:siRNA processing"/>
    <property type="evidence" value="ECO:0007669"/>
    <property type="project" value="TreeGrafter"/>
</dbReference>
<dbReference type="Pfam" id="PF24934">
    <property type="entry name" value="DUF7752"/>
    <property type="match status" value="1"/>
</dbReference>
<dbReference type="PANTHER" id="PTHR23079">
    <property type="entry name" value="RNA-DEPENDENT RNA POLYMERASE"/>
    <property type="match status" value="1"/>
</dbReference>
<sequence length="1664" mass="194595">MIHQFCFFKFYCILCLMSDIKIIFFHHNSKKLEKASHELVEDVLNDPFFYSSECALLGFVGPPVCYDRKDDEPRIEYLLGIGGRCKSIGFIFILERLLKLLKVKAVEKGRSFKQLHYTVLITASSFNSVHMSPFKRHFSAVDEYCLNQISFGNILHYNQFYCQRKIDVSEDISTTLKVNSRNLPRLAIERVISTHNINKRKSLSFDSGTGDSLINEQNNNQKQSSSFTAEESDEDNYILRARTPPPETLPLPEENFIIAEFEHDLRILSLRFLFPSSAKDKKWIVLNQIRLAIKYESIKQVHLELEKRTSDTFWARLYLRLKYPVQIWHTRDVFGLKDPRMPNNVDKRKHKGTRVRTWENDEDIAYDLANAPVIVLDFAEERPERLSAIIGRLMGLLKLDLELRNIEQRDLPNEFFSDNELFYWIEALATRGFVVLDHWIDDDERNVFLKAVVNCYIENRERTLSALEMLSNRLLDRTEVRHRRSLTGIFQEIERFLARNDKEPERLQDGFVRLKKVIVTPSRIIPCGNEVLMGNRVVRIDPENYPTEKFLRIVFRDDDGSKIHQTSVGGPLIDNFIRERLRGGMSIGNRDFRLLGTSNSQMREGGCYFLQAELDQLVEFRKRLGLFDRMPTIPKMMSRLGLCFTQGKDTNVDMSLQMLGFDFLGGPNTNGENYIISDGCGCLSMAAARKIAGEIGLDSMYPPSCIQFRYAGYKGVLSINLNLDAAKKCYELSPCQTTETRESYMAVDFYFRPSQKKFDIQEEEERLCRFEVVKYSSPVPLFLNKPLINILDQVSKLHSTDSHGRICKRLHMLLDHHIFSLCATLTDEMRSRNRLSELPRYIQYDMLETIQFTQEPFFRLVLRAAGRVSLIKLRQKLAIAIPYNLGRVMFGVVDETDSLQYGQVFVQYSKEISFFDQRTNRRCGKKIIVTGPVLISKNPAIVGGDVRMFEAVDVPALHHLVDVLVFPRFGPRPHSDEMAGSDLDGDEYGVIWDPELAFDRNEPAADYTQVIDNEQNLNKFENDEDFQDKMAEFFVNYMKHDSIGRIANAHLACSDLYGIKIKVCYDIARKHQQAVDFPKTGKHPVPLEYNWRGYDPPERFERAPDFMDKESSEPQYLSNRLNGQLYRRVNQLNDFLSSVIVQESTNLPTADEYLLSSDNHSHYIEIAQVDYELYSYRLKRLMEEYGINCEGELFSSSYSVLRNRLSDRETDDMSFFNTTYVIGQRLWEIVRLTRKKFFASGGGRIETLTDANGICVDPSERLRLLAKAYYTIAYFSSTRKFLSFPWIACWDVLDKVRRTAILKKGVTLLAIDPFADNLLNYINLYMRKYGEEFKNFCKRIYFTNYYETDEDYERKCFLYRYVKRHKGLDILLFFCCQWAKKQKIFELSPLREEHICLLVITSELFKGYFYQTPPDWTDSPQTPSIDISPMVGRRFLSFLELMSSLQFERSEIFDFRNFNLEYQHLFINGEWRILQKIALNTYLHLVFSDQYDHILPSNIEKTQQTNEEIQEGDCFQIELPSTTVNDNFVEYYKLLDLLCKESGCERIMMRCHPRYRIWRRRFSFNAQETPRAMRILVISWGIKESIVRLRQLLSIRPQMDLSINSRLAVKIIPEVTLELFNNLLDNENDSGIVEYLQSYNQYQEDIEAIDNTEEEVVEYYDDSE</sequence>
<evidence type="ECO:0000256" key="9">
    <source>
        <dbReference type="SAM" id="MobiDB-lite"/>
    </source>
</evidence>
<evidence type="ECO:0000256" key="7">
    <source>
        <dbReference type="ARBA" id="ARBA00023158"/>
    </source>
</evidence>
<evidence type="ECO:0000256" key="2">
    <source>
        <dbReference type="ARBA" id="ARBA00012494"/>
    </source>
</evidence>
<feature type="region of interest" description="Disordered" evidence="9">
    <location>
        <begin position="208"/>
        <end position="234"/>
    </location>
</feature>
<protein>
    <recommendedName>
        <fullName evidence="2">RNA-directed RNA polymerase</fullName>
        <ecNumber evidence="2">2.7.7.48</ecNumber>
    </recommendedName>
</protein>
<name>A0A8S9ZIZ7_9BILA</name>
<evidence type="ECO:0000259" key="13">
    <source>
        <dbReference type="Pfam" id="PF25359"/>
    </source>
</evidence>
<feature type="domain" description="PH-like" evidence="13">
    <location>
        <begin position="255"/>
        <end position="407"/>
    </location>
</feature>
<dbReference type="EC" id="2.7.7.48" evidence="2"/>
<keyword evidence="5" id="KW-0548">Nucleotidyltransferase</keyword>
<dbReference type="Pfam" id="PF25359">
    <property type="entry name" value="PH_met_RdRP"/>
    <property type="match status" value="1"/>
</dbReference>
<evidence type="ECO:0000256" key="5">
    <source>
        <dbReference type="ARBA" id="ARBA00022695"/>
    </source>
</evidence>
<dbReference type="Pfam" id="PF26253">
    <property type="entry name" value="RdRP_head"/>
    <property type="match status" value="1"/>
</dbReference>
<organism evidence="15 16">
    <name type="scientific">Meloidogyne graminicola</name>
    <dbReference type="NCBI Taxonomy" id="189291"/>
    <lineage>
        <taxon>Eukaryota</taxon>
        <taxon>Metazoa</taxon>
        <taxon>Ecdysozoa</taxon>
        <taxon>Nematoda</taxon>
        <taxon>Chromadorea</taxon>
        <taxon>Rhabditida</taxon>
        <taxon>Tylenchina</taxon>
        <taxon>Tylenchomorpha</taxon>
        <taxon>Tylenchoidea</taxon>
        <taxon>Meloidogynidae</taxon>
        <taxon>Meloidogyninae</taxon>
        <taxon>Meloidogyne</taxon>
    </lineage>
</organism>
<proteinExistence type="inferred from homology"/>
<evidence type="ECO:0000313" key="15">
    <source>
        <dbReference type="EMBL" id="KAF7633193.1"/>
    </source>
</evidence>
<evidence type="ECO:0000256" key="4">
    <source>
        <dbReference type="ARBA" id="ARBA00022679"/>
    </source>
</evidence>
<dbReference type="GO" id="GO:0031380">
    <property type="term" value="C:nuclear RNA-directed RNA polymerase complex"/>
    <property type="evidence" value="ECO:0007669"/>
    <property type="project" value="TreeGrafter"/>
</dbReference>
<evidence type="ECO:0000256" key="1">
    <source>
        <dbReference type="ARBA" id="ARBA00005762"/>
    </source>
</evidence>
<dbReference type="InterPro" id="IPR057493">
    <property type="entry name" value="PH_RdRP-assoc"/>
</dbReference>
<dbReference type="InterPro" id="IPR056654">
    <property type="entry name" value="DUF7752"/>
</dbReference>
<dbReference type="PANTHER" id="PTHR23079:SF57">
    <property type="entry name" value="RNA-DIRECTED RNA POLYMERASE"/>
    <property type="match status" value="1"/>
</dbReference>
<dbReference type="GO" id="GO:0003968">
    <property type="term" value="F:RNA-directed RNA polymerase activity"/>
    <property type="evidence" value="ECO:0007669"/>
    <property type="project" value="UniProtKB-KW"/>
</dbReference>
<evidence type="ECO:0000259" key="10">
    <source>
        <dbReference type="Pfam" id="PF05183"/>
    </source>
</evidence>